<keyword evidence="2" id="KW-0808">Transferase</keyword>
<dbReference type="InterPro" id="IPR017521">
    <property type="entry name" value="Sugar_tfrase_PEP-CTERM_Stp1"/>
</dbReference>
<dbReference type="PANTHER" id="PTHR12526">
    <property type="entry name" value="GLYCOSYLTRANSFERASE"/>
    <property type="match status" value="1"/>
</dbReference>
<accession>A0A7W6JRI5</accession>
<name>A0A7W6JRI5_9SPHN</name>
<dbReference type="Proteomes" id="UP000557392">
    <property type="component" value="Unassembled WGS sequence"/>
</dbReference>
<dbReference type="CDD" id="cd03801">
    <property type="entry name" value="GT4_PimA-like"/>
    <property type="match status" value="1"/>
</dbReference>
<dbReference type="Gene3D" id="3.40.50.2000">
    <property type="entry name" value="Glycogen Phosphorylase B"/>
    <property type="match status" value="2"/>
</dbReference>
<evidence type="ECO:0000313" key="2">
    <source>
        <dbReference type="EMBL" id="MBB4097190.1"/>
    </source>
</evidence>
<gene>
    <name evidence="2" type="ORF">GGR46_000723</name>
</gene>
<dbReference type="RefSeq" id="WP_183994633.1">
    <property type="nucleotide sequence ID" value="NZ_JACIEH010000001.1"/>
</dbReference>
<dbReference type="GO" id="GO:0016757">
    <property type="term" value="F:glycosyltransferase activity"/>
    <property type="evidence" value="ECO:0007669"/>
    <property type="project" value="UniProtKB-ARBA"/>
</dbReference>
<dbReference type="EMBL" id="JACIEH010000001">
    <property type="protein sequence ID" value="MBB4097190.1"/>
    <property type="molecule type" value="Genomic_DNA"/>
</dbReference>
<comment type="caution">
    <text evidence="2">The sequence shown here is derived from an EMBL/GenBank/DDBJ whole genome shotgun (WGS) entry which is preliminary data.</text>
</comment>
<feature type="domain" description="Glycosyltransferase subfamily 4-like N-terminal" evidence="1">
    <location>
        <begin position="93"/>
        <end position="207"/>
    </location>
</feature>
<proteinExistence type="predicted"/>
<reference evidence="2 3" key="1">
    <citation type="submission" date="2020-08" db="EMBL/GenBank/DDBJ databases">
        <title>Genomic Encyclopedia of Type Strains, Phase IV (KMG-IV): sequencing the most valuable type-strain genomes for metagenomic binning, comparative biology and taxonomic classification.</title>
        <authorList>
            <person name="Goeker M."/>
        </authorList>
    </citation>
    <scope>NUCLEOTIDE SEQUENCE [LARGE SCALE GENOMIC DNA]</scope>
    <source>
        <strain evidence="2 3">DSM 101806</strain>
    </source>
</reference>
<dbReference type="Pfam" id="PF13439">
    <property type="entry name" value="Glyco_transf_4"/>
    <property type="match status" value="1"/>
</dbReference>
<evidence type="ECO:0000259" key="1">
    <source>
        <dbReference type="Pfam" id="PF13439"/>
    </source>
</evidence>
<organism evidence="2 3">
    <name type="scientific">Sphingomonas kyeonggiensis</name>
    <dbReference type="NCBI Taxonomy" id="1268553"/>
    <lineage>
        <taxon>Bacteria</taxon>
        <taxon>Pseudomonadati</taxon>
        <taxon>Pseudomonadota</taxon>
        <taxon>Alphaproteobacteria</taxon>
        <taxon>Sphingomonadales</taxon>
        <taxon>Sphingomonadaceae</taxon>
        <taxon>Sphingomonas</taxon>
    </lineage>
</organism>
<dbReference type="SUPFAM" id="SSF53756">
    <property type="entry name" value="UDP-Glycosyltransferase/glycogen phosphorylase"/>
    <property type="match status" value="1"/>
</dbReference>
<sequence>MGDILFLAHRVPYPPDRGDKIRGFHVLKYLSTKQRVHLIAFADDPADLKQKSGLTKYTGNRSIVWRAKSQLVAGIQALVQHRPVSLTAFDNDALRHSVENILQRHRIDTIYVFSSQMAQYLPPRPRQRVIMDFVDMDSAKFAAYAKSSKGPMGWMLGREARMLLAHEKAIAARADANLFVSEAEAELFRQRTGADRVHVLENGIDTEYFDPAATFKRVDVMGSTIVFTGQMDYRPNIEGVTWFVETILPHVRLAHPDARFMIVGRNPTDAVKALAKHPGVAVIGEVPDVRGWLAQAAVVVAPLKLARGIQNKVLEGMAMARPVVVSEAAATGIDHGGTILVGATVGEIAEHVTRLLANRGKAAELGQSARQRVIDRYSWEARLSPLDAVLGEPLRPAKDARVSRVTDVPKKPRRAA</sequence>
<protein>
    <submittedName>
        <fullName evidence="2">Sugar transferase (PEP-CTERM/EpsH1 system associated)</fullName>
    </submittedName>
</protein>
<dbReference type="AlphaFoldDB" id="A0A7W6JRI5"/>
<dbReference type="NCBIfam" id="TIGR03087">
    <property type="entry name" value="stp1"/>
    <property type="match status" value="1"/>
</dbReference>
<dbReference type="PANTHER" id="PTHR12526:SF600">
    <property type="entry name" value="GLYCOSYL TRANSFERASE GROUP 1"/>
    <property type="match status" value="1"/>
</dbReference>
<keyword evidence="3" id="KW-1185">Reference proteome</keyword>
<dbReference type="Pfam" id="PF13692">
    <property type="entry name" value="Glyco_trans_1_4"/>
    <property type="match status" value="1"/>
</dbReference>
<dbReference type="InterPro" id="IPR028098">
    <property type="entry name" value="Glyco_trans_4-like_N"/>
</dbReference>
<evidence type="ECO:0000313" key="3">
    <source>
        <dbReference type="Proteomes" id="UP000557392"/>
    </source>
</evidence>